<dbReference type="InterPro" id="IPR050153">
    <property type="entry name" value="Metal_Ion_Import_ABC"/>
</dbReference>
<evidence type="ECO:0000259" key="4">
    <source>
        <dbReference type="PROSITE" id="PS50893"/>
    </source>
</evidence>
<reference evidence="6" key="1">
    <citation type="submission" date="2016-12" db="EMBL/GenBank/DDBJ databases">
        <authorList>
            <person name="Varghese N."/>
            <person name="Submissions S."/>
        </authorList>
    </citation>
    <scope>NUCLEOTIDE SEQUENCE [LARGE SCALE GENOMIC DNA]</scope>
    <source>
        <strain evidence="6">DSM 11544</strain>
    </source>
</reference>
<dbReference type="Gene3D" id="3.40.50.300">
    <property type="entry name" value="P-loop containing nucleotide triphosphate hydrolases"/>
    <property type="match status" value="1"/>
</dbReference>
<dbReference type="SMART" id="SM00382">
    <property type="entry name" value="AAA"/>
    <property type="match status" value="1"/>
</dbReference>
<name>A0A1M7TWX5_9FIRM</name>
<dbReference type="GO" id="GO:0016887">
    <property type="term" value="F:ATP hydrolysis activity"/>
    <property type="evidence" value="ECO:0007669"/>
    <property type="project" value="InterPro"/>
</dbReference>
<dbReference type="Proteomes" id="UP000184010">
    <property type="component" value="Unassembled WGS sequence"/>
</dbReference>
<dbReference type="InterPro" id="IPR003439">
    <property type="entry name" value="ABC_transporter-like_ATP-bd"/>
</dbReference>
<sequence>MNSLLEVNQAAFAYPSGKTVLKDVNFTISPGQILSIIGPNGAGKSTLLNCIAGFNTLDRGNIRIEGIPLPKMNRKAIARYIGYVPQIHNPAYGYSIRDFVVMGRAPYISTFRMPGREDFAKADAAIAAMGISHLAQRPYTDVSGGERQQATIARVIVQEPQIIMLDEPTSALDFGNQLRTVRMIKELAGRGYAIIMTTHNPDQAMMLEGQVGILEKNGRFSVGKAQEIINEETLTELYQTEVKIPYVEQISRNACLARL</sequence>
<keyword evidence="3 5" id="KW-0067">ATP-binding</keyword>
<evidence type="ECO:0000313" key="6">
    <source>
        <dbReference type="Proteomes" id="UP000184010"/>
    </source>
</evidence>
<dbReference type="Pfam" id="PF00005">
    <property type="entry name" value="ABC_tran"/>
    <property type="match status" value="1"/>
</dbReference>
<gene>
    <name evidence="5" type="ORF">SAMN02745215_02645</name>
</gene>
<protein>
    <submittedName>
        <fullName evidence="5">Iron complex transport system ATP-binding protein</fullName>
    </submittedName>
</protein>
<keyword evidence="1" id="KW-0813">Transport</keyword>
<proteinExistence type="predicted"/>
<dbReference type="PANTHER" id="PTHR42734:SF19">
    <property type="entry name" value="IRON COMPOUNDS ABC TRANSPORTER, ATP-BINDING PROTEIN"/>
    <property type="match status" value="1"/>
</dbReference>
<dbReference type="AlphaFoldDB" id="A0A1M7TWX5"/>
<dbReference type="EMBL" id="FRDN01000008">
    <property type="protein sequence ID" value="SHN75254.1"/>
    <property type="molecule type" value="Genomic_DNA"/>
</dbReference>
<keyword evidence="2" id="KW-0547">Nucleotide-binding</keyword>
<keyword evidence="6" id="KW-1185">Reference proteome</keyword>
<dbReference type="SUPFAM" id="SSF52540">
    <property type="entry name" value="P-loop containing nucleoside triphosphate hydrolases"/>
    <property type="match status" value="1"/>
</dbReference>
<dbReference type="PANTHER" id="PTHR42734">
    <property type="entry name" value="METAL TRANSPORT SYSTEM ATP-BINDING PROTEIN TM_0124-RELATED"/>
    <property type="match status" value="1"/>
</dbReference>
<dbReference type="CDD" id="cd03214">
    <property type="entry name" value="ABC_Iron-Siderophores_B12_Hemin"/>
    <property type="match status" value="1"/>
</dbReference>
<dbReference type="InterPro" id="IPR003593">
    <property type="entry name" value="AAA+_ATPase"/>
</dbReference>
<dbReference type="RefSeq" id="WP_072773022.1">
    <property type="nucleotide sequence ID" value="NZ_FRDN01000008.1"/>
</dbReference>
<dbReference type="FunFam" id="3.40.50.300:FF:000134">
    <property type="entry name" value="Iron-enterobactin ABC transporter ATP-binding protein"/>
    <property type="match status" value="1"/>
</dbReference>
<accession>A0A1M7TWX5</accession>
<dbReference type="InterPro" id="IPR027417">
    <property type="entry name" value="P-loop_NTPase"/>
</dbReference>
<dbReference type="STRING" id="1121395.SAMN02745215_02645"/>
<evidence type="ECO:0000256" key="2">
    <source>
        <dbReference type="ARBA" id="ARBA00022741"/>
    </source>
</evidence>
<organism evidence="5 6">
    <name type="scientific">Desulfitobacterium chlororespirans DSM 11544</name>
    <dbReference type="NCBI Taxonomy" id="1121395"/>
    <lineage>
        <taxon>Bacteria</taxon>
        <taxon>Bacillati</taxon>
        <taxon>Bacillota</taxon>
        <taxon>Clostridia</taxon>
        <taxon>Eubacteriales</taxon>
        <taxon>Desulfitobacteriaceae</taxon>
        <taxon>Desulfitobacterium</taxon>
    </lineage>
</organism>
<dbReference type="PROSITE" id="PS50893">
    <property type="entry name" value="ABC_TRANSPORTER_2"/>
    <property type="match status" value="1"/>
</dbReference>
<dbReference type="GO" id="GO:0005524">
    <property type="term" value="F:ATP binding"/>
    <property type="evidence" value="ECO:0007669"/>
    <property type="project" value="UniProtKB-KW"/>
</dbReference>
<evidence type="ECO:0000313" key="5">
    <source>
        <dbReference type="EMBL" id="SHN75254.1"/>
    </source>
</evidence>
<evidence type="ECO:0000256" key="3">
    <source>
        <dbReference type="ARBA" id="ARBA00022840"/>
    </source>
</evidence>
<evidence type="ECO:0000256" key="1">
    <source>
        <dbReference type="ARBA" id="ARBA00022448"/>
    </source>
</evidence>
<feature type="domain" description="ABC transporter" evidence="4">
    <location>
        <begin position="5"/>
        <end position="241"/>
    </location>
</feature>